<evidence type="ECO:0000313" key="1">
    <source>
        <dbReference type="EMBL" id="CAD7266293.1"/>
    </source>
</evidence>
<protein>
    <submittedName>
        <fullName evidence="1">Uncharacterized protein</fullName>
    </submittedName>
</protein>
<sequence length="161" mass="18335">MERKTFTVKLEPEEDLEYILHHEEKLEIKPESDIMNLEESFKEEVRDHQEPECGSWPVTFPPIKEELPFTQPRFEPQISPSSVVELNMTSTLANYATEASNSLKRQNHAVLGVGSTAAPSRRMSCNYINSYPVPWEGRLPSNTSTRCSILCGRDNGQSDHL</sequence>
<name>A0A7R9G5A9_TIMSH</name>
<accession>A0A7R9G5A9</accession>
<dbReference type="EMBL" id="OC006727">
    <property type="protein sequence ID" value="CAD7266293.1"/>
    <property type="molecule type" value="Genomic_DNA"/>
</dbReference>
<dbReference type="AlphaFoldDB" id="A0A7R9G5A9"/>
<proteinExistence type="predicted"/>
<reference evidence="1" key="1">
    <citation type="submission" date="2020-11" db="EMBL/GenBank/DDBJ databases">
        <authorList>
            <person name="Tran Van P."/>
        </authorList>
    </citation>
    <scope>NUCLEOTIDE SEQUENCE</scope>
</reference>
<gene>
    <name evidence="1" type="ORF">TSIB3V08_LOCUS10312</name>
</gene>
<organism evidence="1">
    <name type="scientific">Timema shepardi</name>
    <name type="common">Walking stick</name>
    <dbReference type="NCBI Taxonomy" id="629360"/>
    <lineage>
        <taxon>Eukaryota</taxon>
        <taxon>Metazoa</taxon>
        <taxon>Ecdysozoa</taxon>
        <taxon>Arthropoda</taxon>
        <taxon>Hexapoda</taxon>
        <taxon>Insecta</taxon>
        <taxon>Pterygota</taxon>
        <taxon>Neoptera</taxon>
        <taxon>Polyneoptera</taxon>
        <taxon>Phasmatodea</taxon>
        <taxon>Timematodea</taxon>
        <taxon>Timematoidea</taxon>
        <taxon>Timematidae</taxon>
        <taxon>Timema</taxon>
    </lineage>
</organism>